<dbReference type="AlphaFoldDB" id="A0AAD4MTG5"/>
<keyword evidence="3" id="KW-1185">Reference proteome</keyword>
<organism evidence="2 3">
    <name type="scientific">Ditylenchus destructor</name>
    <dbReference type="NCBI Taxonomy" id="166010"/>
    <lineage>
        <taxon>Eukaryota</taxon>
        <taxon>Metazoa</taxon>
        <taxon>Ecdysozoa</taxon>
        <taxon>Nematoda</taxon>
        <taxon>Chromadorea</taxon>
        <taxon>Rhabditida</taxon>
        <taxon>Tylenchina</taxon>
        <taxon>Tylenchomorpha</taxon>
        <taxon>Sphaerularioidea</taxon>
        <taxon>Anguinidae</taxon>
        <taxon>Anguininae</taxon>
        <taxon>Ditylenchus</taxon>
    </lineage>
</organism>
<evidence type="ECO:0000313" key="3">
    <source>
        <dbReference type="Proteomes" id="UP001201812"/>
    </source>
</evidence>
<keyword evidence="1" id="KW-0472">Membrane</keyword>
<keyword evidence="1" id="KW-1133">Transmembrane helix</keyword>
<feature type="transmembrane region" description="Helical" evidence="1">
    <location>
        <begin position="136"/>
        <end position="157"/>
    </location>
</feature>
<feature type="transmembrane region" description="Helical" evidence="1">
    <location>
        <begin position="206"/>
        <end position="227"/>
    </location>
</feature>
<evidence type="ECO:0000256" key="1">
    <source>
        <dbReference type="SAM" id="Phobius"/>
    </source>
</evidence>
<evidence type="ECO:0000313" key="2">
    <source>
        <dbReference type="EMBL" id="KAI1701202.1"/>
    </source>
</evidence>
<sequence>MRVYMMTHICGSTLACGYQVYMLIFWRPPSMAQNQPLYNPYIVFWLSIWQIGYFAITSIPVLFLSLDRCLALKNVAMGKRNRFLLLCAFLIILLFSGSTVILLMEQPLDIAKVRFCETAACLMLKYRNLPQFTSKIIFECLNLLLSFVLFYMCAKVVGHANSNKNHNKIIKFLVSMEILFGVVPTFAGYGFNLITGISAATYAGEFVFLSFAIENACCSIFYSMVVFKKRSPKSTVTAPVISLLGNNSTRL</sequence>
<name>A0AAD4MTG5_9BILA</name>
<comment type="caution">
    <text evidence="2">The sequence shown here is derived from an EMBL/GenBank/DDBJ whole genome shotgun (WGS) entry which is preliminary data.</text>
</comment>
<gene>
    <name evidence="2" type="ORF">DdX_16232</name>
</gene>
<dbReference type="EMBL" id="JAKKPZ010000124">
    <property type="protein sequence ID" value="KAI1701202.1"/>
    <property type="molecule type" value="Genomic_DNA"/>
</dbReference>
<feature type="transmembrane region" description="Helical" evidence="1">
    <location>
        <begin position="178"/>
        <end position="200"/>
    </location>
</feature>
<feature type="transmembrane region" description="Helical" evidence="1">
    <location>
        <begin position="83"/>
        <end position="104"/>
    </location>
</feature>
<protein>
    <submittedName>
        <fullName evidence="2">Uncharacterized protein</fullName>
    </submittedName>
</protein>
<dbReference type="PROSITE" id="PS51257">
    <property type="entry name" value="PROKAR_LIPOPROTEIN"/>
    <property type="match status" value="1"/>
</dbReference>
<accession>A0AAD4MTG5</accession>
<feature type="transmembrane region" description="Helical" evidence="1">
    <location>
        <begin position="42"/>
        <end position="63"/>
    </location>
</feature>
<reference evidence="2" key="1">
    <citation type="submission" date="2022-01" db="EMBL/GenBank/DDBJ databases">
        <title>Genome Sequence Resource for Two Populations of Ditylenchus destructor, the Migratory Endoparasitic Phytonematode.</title>
        <authorList>
            <person name="Zhang H."/>
            <person name="Lin R."/>
            <person name="Xie B."/>
        </authorList>
    </citation>
    <scope>NUCLEOTIDE SEQUENCE</scope>
    <source>
        <strain evidence="2">BazhouSP</strain>
    </source>
</reference>
<proteinExistence type="predicted"/>
<keyword evidence="1" id="KW-0812">Transmembrane</keyword>
<dbReference type="Proteomes" id="UP001201812">
    <property type="component" value="Unassembled WGS sequence"/>
</dbReference>